<dbReference type="PANTHER" id="PTHR35850:SF2">
    <property type="entry name" value="TYPE VI SECRETION SYSTEM CONTRACTILE SHEATH SMALL SUBUNIT"/>
    <property type="match status" value="1"/>
</dbReference>
<gene>
    <name evidence="1" type="ORF">DES37_1079</name>
</gene>
<dbReference type="PANTHER" id="PTHR35850">
    <property type="entry name" value="CYTOPLASMIC PROTEIN-RELATED"/>
    <property type="match status" value="1"/>
</dbReference>
<proteinExistence type="predicted"/>
<dbReference type="Proteomes" id="UP000246744">
    <property type="component" value="Unassembled WGS sequence"/>
</dbReference>
<evidence type="ECO:0000313" key="2">
    <source>
        <dbReference type="Proteomes" id="UP000246744"/>
    </source>
</evidence>
<reference evidence="1 2" key="1">
    <citation type="submission" date="2018-05" db="EMBL/GenBank/DDBJ databases">
        <title>Genomic Encyclopedia of Type Strains, Phase IV (KMG-IV): sequencing the most valuable type-strain genomes for metagenomic binning, comparative biology and taxonomic classification.</title>
        <authorList>
            <person name="Goeker M."/>
        </authorList>
    </citation>
    <scope>NUCLEOTIDE SEQUENCE [LARGE SCALE GENOMIC DNA]</scope>
    <source>
        <strain evidence="1 2">DSM 19579</strain>
    </source>
</reference>
<dbReference type="EMBL" id="QGTS01000007">
    <property type="protein sequence ID" value="PWW07975.1"/>
    <property type="molecule type" value="Genomic_DNA"/>
</dbReference>
<dbReference type="RefSeq" id="WP_110025971.1">
    <property type="nucleotide sequence ID" value="NZ_QGTS01000007.1"/>
</dbReference>
<dbReference type="NCBIfam" id="TIGR03358">
    <property type="entry name" value="VI_chp_5"/>
    <property type="match status" value="1"/>
</dbReference>
<dbReference type="Pfam" id="PF05591">
    <property type="entry name" value="T6SS_VipA"/>
    <property type="match status" value="1"/>
</dbReference>
<organism evidence="1 2">
    <name type="scientific">Mangrovibacter plantisponsor</name>
    <dbReference type="NCBI Taxonomy" id="451513"/>
    <lineage>
        <taxon>Bacteria</taxon>
        <taxon>Pseudomonadati</taxon>
        <taxon>Pseudomonadota</taxon>
        <taxon>Gammaproteobacteria</taxon>
        <taxon>Enterobacterales</taxon>
        <taxon>Enterobacteriaceae</taxon>
        <taxon>Mangrovibacter</taxon>
    </lineage>
</organism>
<dbReference type="PIRSF" id="PIRSF028301">
    <property type="entry name" value="UCP028301"/>
    <property type="match status" value="1"/>
</dbReference>
<comment type="caution">
    <text evidence="1">The sequence shown here is derived from an EMBL/GenBank/DDBJ whole genome shotgun (WGS) entry which is preliminary data.</text>
</comment>
<evidence type="ECO:0000313" key="1">
    <source>
        <dbReference type="EMBL" id="PWW07975.1"/>
    </source>
</evidence>
<name>A0A317PXZ2_9ENTR</name>
<dbReference type="InterPro" id="IPR008312">
    <property type="entry name" value="T6SS_TssB1"/>
</dbReference>
<dbReference type="OrthoDB" id="9789942at2"/>
<protein>
    <submittedName>
        <fullName evidence="1">Type VI secretion system protein ImpB</fullName>
    </submittedName>
</protein>
<keyword evidence="2" id="KW-1185">Reference proteome</keyword>
<accession>A0A317PXZ2</accession>
<sequence>MSDSFQREIPKARINLKLDLHTGGAQKKTELPLKLLVSGDFSNGKETLALSERNKVNINKNNFNSVLADYSPSVSMAVENTLAGDGSEENVSLTFRDMNDFSPEQVARQIPQLKAMLAMRNLLRDLKANLLDNQSFRKELEKILLDPSLSAELRNELSALAPKQA</sequence>
<dbReference type="AlphaFoldDB" id="A0A317PXZ2"/>